<evidence type="ECO:0000313" key="14">
    <source>
        <dbReference type="EMBL" id="GIY53517.1"/>
    </source>
</evidence>
<evidence type="ECO:0000313" key="15">
    <source>
        <dbReference type="Proteomes" id="UP001054837"/>
    </source>
</evidence>
<dbReference type="Gene3D" id="3.40.50.10140">
    <property type="entry name" value="Toll/interleukin-1 receptor homology (TIR) domain"/>
    <property type="match status" value="1"/>
</dbReference>
<evidence type="ECO:0000256" key="1">
    <source>
        <dbReference type="ARBA" id="ARBA00004479"/>
    </source>
</evidence>
<protein>
    <submittedName>
        <fullName evidence="14">Protein toll</fullName>
    </submittedName>
</protein>
<dbReference type="PANTHER" id="PTHR24365:SF541">
    <property type="entry name" value="PROTEIN TOLL-RELATED"/>
    <property type="match status" value="1"/>
</dbReference>
<evidence type="ECO:0000256" key="12">
    <source>
        <dbReference type="SAM" id="SignalP"/>
    </source>
</evidence>
<dbReference type="Gene3D" id="3.80.10.10">
    <property type="entry name" value="Ribonuclease Inhibitor"/>
    <property type="match status" value="4"/>
</dbReference>
<keyword evidence="8 11" id="KW-0472">Membrane</keyword>
<organism evidence="14 15">
    <name type="scientific">Caerostris darwini</name>
    <dbReference type="NCBI Taxonomy" id="1538125"/>
    <lineage>
        <taxon>Eukaryota</taxon>
        <taxon>Metazoa</taxon>
        <taxon>Ecdysozoa</taxon>
        <taxon>Arthropoda</taxon>
        <taxon>Chelicerata</taxon>
        <taxon>Arachnida</taxon>
        <taxon>Araneae</taxon>
        <taxon>Araneomorphae</taxon>
        <taxon>Entelegynae</taxon>
        <taxon>Araneoidea</taxon>
        <taxon>Araneidae</taxon>
        <taxon>Caerostris</taxon>
    </lineage>
</organism>
<dbReference type="GO" id="GO:0038023">
    <property type="term" value="F:signaling receptor activity"/>
    <property type="evidence" value="ECO:0007669"/>
    <property type="project" value="TreeGrafter"/>
</dbReference>
<dbReference type="GO" id="GO:0007165">
    <property type="term" value="P:signal transduction"/>
    <property type="evidence" value="ECO:0007669"/>
    <property type="project" value="InterPro"/>
</dbReference>
<dbReference type="PROSITE" id="PS51450">
    <property type="entry name" value="LRR"/>
    <property type="match status" value="2"/>
</dbReference>
<keyword evidence="9" id="KW-0675">Receptor</keyword>
<feature type="chain" id="PRO_5043562577" evidence="12">
    <location>
        <begin position="20"/>
        <end position="951"/>
    </location>
</feature>
<proteinExistence type="inferred from homology"/>
<evidence type="ECO:0000256" key="4">
    <source>
        <dbReference type="ARBA" id="ARBA00022692"/>
    </source>
</evidence>
<name>A0AAV4U6V2_9ARAC</name>
<dbReference type="Proteomes" id="UP001054837">
    <property type="component" value="Unassembled WGS sequence"/>
</dbReference>
<evidence type="ECO:0000256" key="3">
    <source>
        <dbReference type="ARBA" id="ARBA00022614"/>
    </source>
</evidence>
<keyword evidence="5 12" id="KW-0732">Signal</keyword>
<feature type="domain" description="TIR" evidence="13">
    <location>
        <begin position="791"/>
        <end position="927"/>
    </location>
</feature>
<dbReference type="InterPro" id="IPR000483">
    <property type="entry name" value="Cys-rich_flank_reg_C"/>
</dbReference>
<keyword evidence="3" id="KW-0433">Leucine-rich repeat</keyword>
<keyword evidence="10" id="KW-0325">Glycoprotein</keyword>
<evidence type="ECO:0000256" key="9">
    <source>
        <dbReference type="ARBA" id="ARBA00023170"/>
    </source>
</evidence>
<dbReference type="SMART" id="SM00365">
    <property type="entry name" value="LRR_SD22"/>
    <property type="match status" value="4"/>
</dbReference>
<dbReference type="PROSITE" id="PS50104">
    <property type="entry name" value="TIR"/>
    <property type="match status" value="1"/>
</dbReference>
<evidence type="ECO:0000256" key="10">
    <source>
        <dbReference type="ARBA" id="ARBA00023180"/>
    </source>
</evidence>
<dbReference type="PRINTS" id="PR01537">
    <property type="entry name" value="INTRLKN1R1F"/>
</dbReference>
<dbReference type="PANTHER" id="PTHR24365">
    <property type="entry name" value="TOLL-LIKE RECEPTOR"/>
    <property type="match status" value="1"/>
</dbReference>
<dbReference type="InterPro" id="IPR003591">
    <property type="entry name" value="Leu-rich_rpt_typical-subtyp"/>
</dbReference>
<dbReference type="Pfam" id="PF01582">
    <property type="entry name" value="TIR"/>
    <property type="match status" value="1"/>
</dbReference>
<keyword evidence="4 11" id="KW-0812">Transmembrane</keyword>
<dbReference type="InterPro" id="IPR035897">
    <property type="entry name" value="Toll_tir_struct_dom_sf"/>
</dbReference>
<dbReference type="GO" id="GO:0005886">
    <property type="term" value="C:plasma membrane"/>
    <property type="evidence" value="ECO:0007669"/>
    <property type="project" value="TreeGrafter"/>
</dbReference>
<evidence type="ECO:0000256" key="2">
    <source>
        <dbReference type="ARBA" id="ARBA00009634"/>
    </source>
</evidence>
<reference evidence="14 15" key="1">
    <citation type="submission" date="2021-06" db="EMBL/GenBank/DDBJ databases">
        <title>Caerostris darwini draft genome.</title>
        <authorList>
            <person name="Kono N."/>
            <person name="Arakawa K."/>
        </authorList>
    </citation>
    <scope>NUCLEOTIDE SEQUENCE [LARGE SCALE GENOMIC DNA]</scope>
</reference>
<keyword evidence="15" id="KW-1185">Reference proteome</keyword>
<comment type="subcellular location">
    <subcellularLocation>
        <location evidence="1">Membrane</location>
        <topology evidence="1">Single-pass type I membrane protein</topology>
    </subcellularLocation>
</comment>
<dbReference type="AlphaFoldDB" id="A0AAV4U6V2"/>
<dbReference type="SMART" id="SM00255">
    <property type="entry name" value="TIR"/>
    <property type="match status" value="1"/>
</dbReference>
<evidence type="ECO:0000256" key="7">
    <source>
        <dbReference type="ARBA" id="ARBA00022989"/>
    </source>
</evidence>
<feature type="transmembrane region" description="Helical" evidence="11">
    <location>
        <begin position="740"/>
        <end position="762"/>
    </location>
</feature>
<dbReference type="SMART" id="SM00013">
    <property type="entry name" value="LRRNT"/>
    <property type="match status" value="1"/>
</dbReference>
<dbReference type="SMART" id="SM00364">
    <property type="entry name" value="LRR_BAC"/>
    <property type="match status" value="5"/>
</dbReference>
<dbReference type="SMART" id="SM00369">
    <property type="entry name" value="LRR_TYP"/>
    <property type="match status" value="16"/>
</dbReference>
<dbReference type="SMART" id="SM00082">
    <property type="entry name" value="LRRCT"/>
    <property type="match status" value="2"/>
</dbReference>
<evidence type="ECO:0000256" key="6">
    <source>
        <dbReference type="ARBA" id="ARBA00022737"/>
    </source>
</evidence>
<evidence type="ECO:0000259" key="13">
    <source>
        <dbReference type="PROSITE" id="PS50104"/>
    </source>
</evidence>
<dbReference type="InterPro" id="IPR000157">
    <property type="entry name" value="TIR_dom"/>
</dbReference>
<gene>
    <name evidence="14" type="primary">Tl</name>
    <name evidence="14" type="ORF">CDAR_495031</name>
</gene>
<comment type="similarity">
    <text evidence="2">Belongs to the Toll-like receptor family.</text>
</comment>
<dbReference type="Pfam" id="PF13855">
    <property type="entry name" value="LRR_8"/>
    <property type="match status" value="4"/>
</dbReference>
<dbReference type="InterPro" id="IPR032675">
    <property type="entry name" value="LRR_dom_sf"/>
</dbReference>
<evidence type="ECO:0000256" key="11">
    <source>
        <dbReference type="SAM" id="Phobius"/>
    </source>
</evidence>
<comment type="caution">
    <text evidence="14">The sequence shown here is derived from an EMBL/GenBank/DDBJ whole genome shotgun (WGS) entry which is preliminary data.</text>
</comment>
<dbReference type="EMBL" id="BPLQ01010784">
    <property type="protein sequence ID" value="GIY53517.1"/>
    <property type="molecule type" value="Genomic_DNA"/>
</dbReference>
<accession>A0AAV4U6V2</accession>
<evidence type="ECO:0000256" key="5">
    <source>
        <dbReference type="ARBA" id="ARBA00022729"/>
    </source>
</evidence>
<feature type="signal peptide" evidence="12">
    <location>
        <begin position="1"/>
        <end position="19"/>
    </location>
</feature>
<keyword evidence="6" id="KW-0677">Repeat</keyword>
<dbReference type="InterPro" id="IPR000372">
    <property type="entry name" value="LRRNT"/>
</dbReference>
<sequence>MKFVAACFFMWIQIAVVIGKKTLCPSSTACECSESNRRVFVNCLRMANISQLKDVFGKHLNYAPVYIFRLKQCKAKFLPSPVFFNTTIRDFRTDCPFDRMDNNSLSAINSLKILSLYSSDFSRIPKAIGDLANLKQLLINDGRLYALDTELQNMTQLRKIKLIHNHLRLVSNEAFLGNPNLRIVDLSHNKLVYLYPETFNRCRELTRVFLHKNFLKSIDGLFNNPNLIEINLRSNNLKSIDEAFQQEIKLEILDISENALHEVSESALNSNVKRLRILSLAHCQLNFLRAKIFHLLNKLEKIDLSFNKLESLPLEIFRNLHNLVEVDLRENKITYLNDVFIQNYRLEAIFLSGNNLRSINNLFRGLEYLTIVDLKGNKLQAITSEDFSTTPSLQSLRLTKNNINRIDYDAFTNLPELKNLTLDYNRLESLNGSLRDLRSLEILFLHGNKLRKIREFDMRNLRKLKRLNLRSNNISSIHGAFRNQINLEVLTISENSLTTLSRITFPLNFRIKKLNVGANKWICDCRLLWILEESKAVKLAGKLKCISPIYFRDKKLIHLQTRDLANWNNCPSSCDCTCVAKQDKFFVRVDCSNRNLLQVPPVLPDEVGELHLQDNNLTSHLDLDIHSLEQLRYLNLEQNFLNKIDFYLPKNLRILKLAGNNLTRFPSYFPKSISTWTLSGNPWICDCETVQFWKFLTSERSKIVDVNSTKCSYSEGKPELYGKIIHELTEYELCPEKLRLYIFLGVGLSVLTLSAIGSHLVYTRYRYHLKVWFYSQGFHWLKKKEIRDAGKKYDAYLCFSDKDLNFVRQYIIPELEEKDPFYILFVPPRDMQAGRFEMEHRMEEVSNSKRIIIVLSQNFVDEEQCMEIFRVSFAACLEEKLYRIIPIIVGTLPPLSELDSFLKAAIESTKCLKFGQKFFWEMVRFAMPDKTPVKDECETDDDMDMPLLNAW</sequence>
<dbReference type="InterPro" id="IPR001611">
    <property type="entry name" value="Leu-rich_rpt"/>
</dbReference>
<keyword evidence="7 11" id="KW-1133">Transmembrane helix</keyword>
<dbReference type="SUPFAM" id="SSF52200">
    <property type="entry name" value="Toll/Interleukin receptor TIR domain"/>
    <property type="match status" value="1"/>
</dbReference>
<evidence type="ECO:0000256" key="8">
    <source>
        <dbReference type="ARBA" id="ARBA00023136"/>
    </source>
</evidence>
<dbReference type="SUPFAM" id="SSF52058">
    <property type="entry name" value="L domain-like"/>
    <property type="match status" value="3"/>
</dbReference>